<dbReference type="PANTHER" id="PTHR43163:SF6">
    <property type="entry name" value="DIPEPTIDE TRANSPORT SYSTEM PERMEASE PROTEIN DPPB-RELATED"/>
    <property type="match status" value="1"/>
</dbReference>
<sequence length="317" mass="34718">MIKILFSRLCQALFVAWSVGTLTFVLMRLIPGDIAYRIAAGRYGYDYVDAEAAQAVQTELGLDRSGIELYFNWLWDLLHFNLGHSLVSGEPVIQALSHQLGHSLLLAAAATGLSLLIAIPVGLYCGRRVNQWSDHAALFSAIIIKAQPVFLIGLLLVLVFALHFNLFPVAGFGGPEYLVLPALALALSMAAMSSRMIRNATHQVLNAPYFQFARLKGLSHEQAFSRHGQLNIALPVMAFVGIQAVSLVEGIVMIESLFSWPGIGHALSHAIFRRDIPVIQGAALMMGLLFVAINTLVDISQYLLDPRQRLSKQEVMA</sequence>
<organism evidence="10 11">
    <name type="scientific">Photobacterium halotolerans</name>
    <dbReference type="NCBI Taxonomy" id="265726"/>
    <lineage>
        <taxon>Bacteria</taxon>
        <taxon>Pseudomonadati</taxon>
        <taxon>Pseudomonadota</taxon>
        <taxon>Gammaproteobacteria</taxon>
        <taxon>Vibrionales</taxon>
        <taxon>Vibrionaceae</taxon>
        <taxon>Photobacterium</taxon>
    </lineage>
</organism>
<evidence type="ECO:0000256" key="1">
    <source>
        <dbReference type="ARBA" id="ARBA00004651"/>
    </source>
</evidence>
<reference evidence="10 11" key="1">
    <citation type="submission" date="2014-12" db="EMBL/GenBank/DDBJ databases">
        <title>Mercury Reductase activity and rhizosphere competence traits in the genome of root associated Photobacterium halotolerans MELD1.</title>
        <authorList>
            <person name="Mathew D.C."/>
            <person name="Huang C.-C."/>
        </authorList>
    </citation>
    <scope>NUCLEOTIDE SEQUENCE [LARGE SCALE GENOMIC DNA]</scope>
    <source>
        <strain evidence="10 11">MELD1</strain>
    </source>
</reference>
<feature type="transmembrane region" description="Helical" evidence="8">
    <location>
        <begin position="174"/>
        <end position="192"/>
    </location>
</feature>
<dbReference type="GO" id="GO:0071916">
    <property type="term" value="F:dipeptide transmembrane transporter activity"/>
    <property type="evidence" value="ECO:0007669"/>
    <property type="project" value="TreeGrafter"/>
</dbReference>
<evidence type="ECO:0000256" key="6">
    <source>
        <dbReference type="ARBA" id="ARBA00023136"/>
    </source>
</evidence>
<accession>A0A0F5VDV4</accession>
<feature type="transmembrane region" description="Helical" evidence="8">
    <location>
        <begin position="278"/>
        <end position="304"/>
    </location>
</feature>
<dbReference type="Pfam" id="PF00528">
    <property type="entry name" value="BPD_transp_1"/>
    <property type="match status" value="1"/>
</dbReference>
<evidence type="ECO:0000256" key="7">
    <source>
        <dbReference type="ARBA" id="ARBA00024202"/>
    </source>
</evidence>
<feature type="transmembrane region" description="Helical" evidence="8">
    <location>
        <begin position="232"/>
        <end position="258"/>
    </location>
</feature>
<feature type="transmembrane region" description="Helical" evidence="8">
    <location>
        <begin position="137"/>
        <end position="162"/>
    </location>
</feature>
<protein>
    <submittedName>
        <fullName evidence="10">ABC transporter permease</fullName>
    </submittedName>
</protein>
<dbReference type="PROSITE" id="PS50928">
    <property type="entry name" value="ABC_TM1"/>
    <property type="match status" value="1"/>
</dbReference>
<dbReference type="InterPro" id="IPR000515">
    <property type="entry name" value="MetI-like"/>
</dbReference>
<keyword evidence="5 8" id="KW-1133">Transmembrane helix</keyword>
<evidence type="ECO:0000259" key="9">
    <source>
        <dbReference type="PROSITE" id="PS50928"/>
    </source>
</evidence>
<evidence type="ECO:0000256" key="8">
    <source>
        <dbReference type="RuleBase" id="RU363032"/>
    </source>
</evidence>
<evidence type="ECO:0000256" key="5">
    <source>
        <dbReference type="ARBA" id="ARBA00022989"/>
    </source>
</evidence>
<feature type="transmembrane region" description="Helical" evidence="8">
    <location>
        <begin position="12"/>
        <end position="30"/>
    </location>
</feature>
<dbReference type="Gene3D" id="1.10.3720.10">
    <property type="entry name" value="MetI-like"/>
    <property type="match status" value="1"/>
</dbReference>
<keyword evidence="2 8" id="KW-0813">Transport</keyword>
<dbReference type="PATRIC" id="fig|265726.11.peg.3869"/>
<dbReference type="InterPro" id="IPR035906">
    <property type="entry name" value="MetI-like_sf"/>
</dbReference>
<proteinExistence type="inferred from homology"/>
<dbReference type="Proteomes" id="UP000033633">
    <property type="component" value="Unassembled WGS sequence"/>
</dbReference>
<dbReference type="RefSeq" id="WP_046220240.1">
    <property type="nucleotide sequence ID" value="NZ_JWYV01000005.1"/>
</dbReference>
<keyword evidence="11" id="KW-1185">Reference proteome</keyword>
<dbReference type="EMBL" id="JWYV01000005">
    <property type="protein sequence ID" value="KKD00304.1"/>
    <property type="molecule type" value="Genomic_DNA"/>
</dbReference>
<gene>
    <name evidence="10" type="ORF">KY46_08665</name>
</gene>
<evidence type="ECO:0000313" key="10">
    <source>
        <dbReference type="EMBL" id="KKD00304.1"/>
    </source>
</evidence>
<dbReference type="AlphaFoldDB" id="A0A0F5VDV4"/>
<dbReference type="OrthoDB" id="9805855at2"/>
<dbReference type="GO" id="GO:0005886">
    <property type="term" value="C:plasma membrane"/>
    <property type="evidence" value="ECO:0007669"/>
    <property type="project" value="UniProtKB-SubCell"/>
</dbReference>
<feature type="domain" description="ABC transmembrane type-1" evidence="9">
    <location>
        <begin position="100"/>
        <end position="297"/>
    </location>
</feature>
<evidence type="ECO:0000256" key="3">
    <source>
        <dbReference type="ARBA" id="ARBA00022475"/>
    </source>
</evidence>
<evidence type="ECO:0000256" key="4">
    <source>
        <dbReference type="ARBA" id="ARBA00022692"/>
    </source>
</evidence>
<dbReference type="SUPFAM" id="SSF161098">
    <property type="entry name" value="MetI-like"/>
    <property type="match status" value="1"/>
</dbReference>
<dbReference type="PANTHER" id="PTHR43163">
    <property type="entry name" value="DIPEPTIDE TRANSPORT SYSTEM PERMEASE PROTEIN DPPB-RELATED"/>
    <property type="match status" value="1"/>
</dbReference>
<feature type="transmembrane region" description="Helical" evidence="8">
    <location>
        <begin position="104"/>
        <end position="125"/>
    </location>
</feature>
<comment type="caution">
    <text evidence="10">The sequence shown here is derived from an EMBL/GenBank/DDBJ whole genome shotgun (WGS) entry which is preliminary data.</text>
</comment>
<dbReference type="STRING" id="265726.KY46_08665"/>
<name>A0A0F5VDV4_9GAMM</name>
<evidence type="ECO:0000256" key="2">
    <source>
        <dbReference type="ARBA" id="ARBA00022448"/>
    </source>
</evidence>
<keyword evidence="4 8" id="KW-0812">Transmembrane</keyword>
<comment type="similarity">
    <text evidence="7">Belongs to the binding-protein-dependent transport system permease family. OppBC subfamily.</text>
</comment>
<keyword evidence="3" id="KW-1003">Cell membrane</keyword>
<evidence type="ECO:0000313" key="11">
    <source>
        <dbReference type="Proteomes" id="UP000033633"/>
    </source>
</evidence>
<keyword evidence="6 8" id="KW-0472">Membrane</keyword>
<comment type="subcellular location">
    <subcellularLocation>
        <location evidence="1 8">Cell membrane</location>
        <topology evidence="1 8">Multi-pass membrane protein</topology>
    </subcellularLocation>
</comment>